<evidence type="ECO:0000256" key="6">
    <source>
        <dbReference type="SAM" id="MobiDB-lite"/>
    </source>
</evidence>
<name>A0A8J1UAM3_OWEFU</name>
<feature type="region of interest" description="Disordered" evidence="6">
    <location>
        <begin position="1"/>
        <end position="33"/>
    </location>
</feature>
<feature type="transmembrane region" description="Helical" evidence="7">
    <location>
        <begin position="656"/>
        <end position="677"/>
    </location>
</feature>
<keyword evidence="4 7" id="KW-1133">Transmembrane helix</keyword>
<evidence type="ECO:0000256" key="2">
    <source>
        <dbReference type="ARBA" id="ARBA00006510"/>
    </source>
</evidence>
<dbReference type="InterPro" id="IPR038900">
    <property type="entry name" value="TMC"/>
</dbReference>
<dbReference type="AlphaFoldDB" id="A0A8J1UAM3"/>
<evidence type="ECO:0000313" key="8">
    <source>
        <dbReference type="EMBL" id="CAH1795475.1"/>
    </source>
</evidence>
<feature type="transmembrane region" description="Helical" evidence="7">
    <location>
        <begin position="409"/>
        <end position="435"/>
    </location>
</feature>
<dbReference type="GO" id="GO:0005886">
    <property type="term" value="C:plasma membrane"/>
    <property type="evidence" value="ECO:0007669"/>
    <property type="project" value="InterPro"/>
</dbReference>
<feature type="transmembrane region" description="Helical" evidence="7">
    <location>
        <begin position="497"/>
        <end position="521"/>
    </location>
</feature>
<comment type="subcellular location">
    <subcellularLocation>
        <location evidence="1">Membrane</location>
        <topology evidence="1">Multi-pass membrane protein</topology>
    </subcellularLocation>
</comment>
<feature type="compositionally biased region" description="Basic and acidic residues" evidence="6">
    <location>
        <begin position="12"/>
        <end position="33"/>
    </location>
</feature>
<organism evidence="8 9">
    <name type="scientific">Owenia fusiformis</name>
    <name type="common">Polychaete worm</name>
    <dbReference type="NCBI Taxonomy" id="6347"/>
    <lineage>
        <taxon>Eukaryota</taxon>
        <taxon>Metazoa</taxon>
        <taxon>Spiralia</taxon>
        <taxon>Lophotrochozoa</taxon>
        <taxon>Annelida</taxon>
        <taxon>Polychaeta</taxon>
        <taxon>Sedentaria</taxon>
        <taxon>Canalipalpata</taxon>
        <taxon>Sabellida</taxon>
        <taxon>Oweniida</taxon>
        <taxon>Oweniidae</taxon>
        <taxon>Owenia</taxon>
    </lineage>
</organism>
<feature type="transmembrane region" description="Helical" evidence="7">
    <location>
        <begin position="606"/>
        <end position="632"/>
    </location>
</feature>
<feature type="compositionally biased region" description="Basic and acidic residues" evidence="6">
    <location>
        <begin position="775"/>
        <end position="787"/>
    </location>
</feature>
<evidence type="ECO:0000313" key="9">
    <source>
        <dbReference type="Proteomes" id="UP000749559"/>
    </source>
</evidence>
<evidence type="ECO:0000256" key="1">
    <source>
        <dbReference type="ARBA" id="ARBA00004141"/>
    </source>
</evidence>
<proteinExistence type="inferred from homology"/>
<feature type="region of interest" description="Disordered" evidence="6">
    <location>
        <begin position="816"/>
        <end position="835"/>
    </location>
</feature>
<keyword evidence="3 7" id="KW-0812">Transmembrane</keyword>
<keyword evidence="9" id="KW-1185">Reference proteome</keyword>
<dbReference type="PANTHER" id="PTHR23302">
    <property type="entry name" value="TRANSMEMBRANE CHANNEL-RELATED"/>
    <property type="match status" value="1"/>
</dbReference>
<feature type="compositionally biased region" description="Polar residues" evidence="6">
    <location>
        <begin position="79"/>
        <end position="93"/>
    </location>
</feature>
<dbReference type="OrthoDB" id="1936208at2759"/>
<keyword evidence="5 7" id="KW-0472">Membrane</keyword>
<evidence type="ECO:0000256" key="4">
    <source>
        <dbReference type="ARBA" id="ARBA00022989"/>
    </source>
</evidence>
<feature type="region of interest" description="Disordered" evidence="6">
    <location>
        <begin position="65"/>
        <end position="93"/>
    </location>
</feature>
<dbReference type="GO" id="GO:0008381">
    <property type="term" value="F:mechanosensitive monoatomic ion channel activity"/>
    <property type="evidence" value="ECO:0007669"/>
    <property type="project" value="TreeGrafter"/>
</dbReference>
<reference evidence="8" key="1">
    <citation type="submission" date="2022-03" db="EMBL/GenBank/DDBJ databases">
        <authorList>
            <person name="Martin C."/>
        </authorList>
    </citation>
    <scope>NUCLEOTIDE SEQUENCE</scope>
</reference>
<feature type="region of interest" description="Disordered" evidence="6">
    <location>
        <begin position="775"/>
        <end position="809"/>
    </location>
</feature>
<dbReference type="Pfam" id="PF07810">
    <property type="entry name" value="TMC"/>
    <property type="match status" value="1"/>
</dbReference>
<dbReference type="EMBL" id="CAIIXF020000009">
    <property type="protein sequence ID" value="CAH1795475.1"/>
    <property type="molecule type" value="Genomic_DNA"/>
</dbReference>
<evidence type="ECO:0000256" key="3">
    <source>
        <dbReference type="ARBA" id="ARBA00022692"/>
    </source>
</evidence>
<feature type="compositionally biased region" description="Polar residues" evidence="6">
    <location>
        <begin position="1"/>
        <end position="11"/>
    </location>
</feature>
<evidence type="ECO:0000256" key="5">
    <source>
        <dbReference type="ARBA" id="ARBA00023136"/>
    </source>
</evidence>
<feature type="transmembrane region" description="Helical" evidence="7">
    <location>
        <begin position="215"/>
        <end position="238"/>
    </location>
</feature>
<feature type="transmembrane region" description="Helical" evidence="7">
    <location>
        <begin position="320"/>
        <end position="338"/>
    </location>
</feature>
<evidence type="ECO:0000256" key="7">
    <source>
        <dbReference type="SAM" id="Phobius"/>
    </source>
</evidence>
<protein>
    <submittedName>
        <fullName evidence="8">Uncharacterized protein</fullName>
    </submittedName>
</protein>
<dbReference type="PANTHER" id="PTHR23302:SF24">
    <property type="entry name" value="TMC DOMAIN-CONTAINING PROTEIN"/>
    <property type="match status" value="1"/>
</dbReference>
<sequence length="835" mass="94721">MTMDQDSSVSHQPKEDVSSDKESLKHELANTKKGDKLQMANVVLSAMPSNQAHIGHEGISLTREKNRMNRKLHKKRTSNDGLNSSMNSSKGLTKRNQVALDVELQSFQEDDFDKVIYEEDETETERIVQSKILMIKQMPASIYVKRQVRAKLLSVPTVPLTGCAAWRVQQRASWRRTKNAYNDLMSRLELWRRSFKTIEGHFGAGVVSYFTFLKWLFFLNIYIMLLFGVFIVLPQVVFPSVDYNSNVTGNGTSVNLSATMVCSANYNVTVDPTNYQQLILDFLQGTGWMEKTVLFYGIYDNTELNIGTFEGLTYNYNMPLAYLCVTITYLVLSLILMVRHTGNSLKDSLVTDEDRFYSYSNKVFGGWDFSMEDPYAAGLKKKSLYNEITGDLQEEREASRRRQRRGWKACGIFTLRVFINIIVLAILGGSGYLIYYATQVSLEFSKSALYSQYSTLVQLLMEFLPSLTITFLNIIVPSIFQKIIRAEDYTPMIDIKLTLVRTVFLRLASLATLIATLYIQITCLPKDSCGVNTDACTPLQCWETYVGQQLYKLVIMDFIITIGVIFFVEFPRKLFVTKCSCKACKMIGQQKFMIPKHVLDLVYSQALCWLGAFYAPLIPAVCVLKFFILFYVKKLTVLVNYEPSGRPYRASKSNSFFMIVLLSSFFLVCIPIAYSIAQLAPSKGCGPFRIYYYMHEIMSITIATWPAALQSIFNFITSAGFAIPLFIVLGLVVYYYSTMSSANKEMVAILREQLILEGKDKQFLLGRINELSGDKKTGKNKEKKKLEATMSVADESIPEKPDGSLGMLRQRTGHSVAPSDVELERHVNTPPGVPY</sequence>
<feature type="transmembrane region" description="Helical" evidence="7">
    <location>
        <begin position="455"/>
        <end position="476"/>
    </location>
</feature>
<feature type="transmembrane region" description="Helical" evidence="7">
    <location>
        <begin position="715"/>
        <end position="736"/>
    </location>
</feature>
<gene>
    <name evidence="8" type="ORF">OFUS_LOCUS20009</name>
</gene>
<comment type="similarity">
    <text evidence="2">Belongs to the TMC family.</text>
</comment>
<feature type="transmembrane region" description="Helical" evidence="7">
    <location>
        <begin position="689"/>
        <end position="709"/>
    </location>
</feature>
<dbReference type="Proteomes" id="UP000749559">
    <property type="component" value="Unassembled WGS sequence"/>
</dbReference>
<feature type="transmembrane region" description="Helical" evidence="7">
    <location>
        <begin position="550"/>
        <end position="568"/>
    </location>
</feature>
<comment type="caution">
    <text evidence="8">The sequence shown here is derived from an EMBL/GenBank/DDBJ whole genome shotgun (WGS) entry which is preliminary data.</text>
</comment>
<dbReference type="InterPro" id="IPR012496">
    <property type="entry name" value="TMC_dom"/>
</dbReference>
<accession>A0A8J1UAM3</accession>